<proteinExistence type="predicted"/>
<sequence>MVNVLLFCTAEEAKPLVLELLNAYKKGTLTTPMFLAESRQGPADGQEFRARLAEGEPFANDFVGASVEECGAFQQAQQARTNAMEWNSLVLLDDRSARDGTVVYGYYVGGGDAYMLRQDQKGDAWYTFRLPHTKISEMEELTDEHGIFDLDRAKELCWQDEGFLHLEE</sequence>
<reference evidence="1 2" key="1">
    <citation type="submission" date="2023-01" db="EMBL/GenBank/DDBJ databases">
        <title>Analysis of 21 Apiospora genomes using comparative genomics revels a genus with tremendous synthesis potential of carbohydrate active enzymes and secondary metabolites.</title>
        <authorList>
            <person name="Sorensen T."/>
        </authorList>
    </citation>
    <scope>NUCLEOTIDE SEQUENCE [LARGE SCALE GENOMIC DNA]</scope>
    <source>
        <strain evidence="1 2">CBS 33761</strain>
    </source>
</reference>
<dbReference type="EMBL" id="JAQQWK010000002">
    <property type="protein sequence ID" value="KAK8052544.1"/>
    <property type="molecule type" value="Genomic_DNA"/>
</dbReference>
<organism evidence="1 2">
    <name type="scientific">Apiospora rasikravindrae</name>
    <dbReference type="NCBI Taxonomy" id="990691"/>
    <lineage>
        <taxon>Eukaryota</taxon>
        <taxon>Fungi</taxon>
        <taxon>Dikarya</taxon>
        <taxon>Ascomycota</taxon>
        <taxon>Pezizomycotina</taxon>
        <taxon>Sordariomycetes</taxon>
        <taxon>Xylariomycetidae</taxon>
        <taxon>Amphisphaeriales</taxon>
        <taxon>Apiosporaceae</taxon>
        <taxon>Apiospora</taxon>
    </lineage>
</organism>
<name>A0ABR1U0V6_9PEZI</name>
<protein>
    <submittedName>
        <fullName evidence="1">Uncharacterized protein</fullName>
    </submittedName>
</protein>
<dbReference type="Proteomes" id="UP001444661">
    <property type="component" value="Unassembled WGS sequence"/>
</dbReference>
<gene>
    <name evidence="1" type="ORF">PG993_003929</name>
</gene>
<keyword evidence="2" id="KW-1185">Reference proteome</keyword>
<comment type="caution">
    <text evidence="1">The sequence shown here is derived from an EMBL/GenBank/DDBJ whole genome shotgun (WGS) entry which is preliminary data.</text>
</comment>
<evidence type="ECO:0000313" key="2">
    <source>
        <dbReference type="Proteomes" id="UP001444661"/>
    </source>
</evidence>
<accession>A0ABR1U0V6</accession>
<evidence type="ECO:0000313" key="1">
    <source>
        <dbReference type="EMBL" id="KAK8052544.1"/>
    </source>
</evidence>